<evidence type="ECO:0000313" key="5">
    <source>
        <dbReference type="Proteomes" id="UP001190700"/>
    </source>
</evidence>
<evidence type="ECO:0000256" key="2">
    <source>
        <dbReference type="SAM" id="MobiDB-lite"/>
    </source>
</evidence>
<dbReference type="InterPro" id="IPR036420">
    <property type="entry name" value="BRCT_dom_sf"/>
</dbReference>
<feature type="region of interest" description="Disordered" evidence="2">
    <location>
        <begin position="334"/>
        <end position="445"/>
    </location>
</feature>
<dbReference type="EMBL" id="LGRX02033254">
    <property type="protein sequence ID" value="KAK3242036.1"/>
    <property type="molecule type" value="Genomic_DNA"/>
</dbReference>
<protein>
    <recommendedName>
        <fullName evidence="3">BRCT domain-containing protein</fullName>
    </recommendedName>
</protein>
<proteinExistence type="predicted"/>
<dbReference type="CDD" id="cd17731">
    <property type="entry name" value="BRCT_TopBP1_rpt2_like"/>
    <property type="match status" value="2"/>
</dbReference>
<feature type="compositionally biased region" description="Basic and acidic residues" evidence="2">
    <location>
        <begin position="370"/>
        <end position="383"/>
    </location>
</feature>
<accession>A0AAE0BSM9</accession>
<feature type="compositionally biased region" description="Basic and acidic residues" evidence="2">
    <location>
        <begin position="1095"/>
        <end position="1104"/>
    </location>
</feature>
<dbReference type="InterPro" id="IPR059215">
    <property type="entry name" value="BRCT2_TopBP1-like"/>
</dbReference>
<dbReference type="PROSITE" id="PS50172">
    <property type="entry name" value="BRCT"/>
    <property type="match status" value="4"/>
</dbReference>
<gene>
    <name evidence="4" type="ORF">CYMTET_48253</name>
</gene>
<keyword evidence="5" id="KW-1185">Reference proteome</keyword>
<evidence type="ECO:0000313" key="4">
    <source>
        <dbReference type="EMBL" id="KAK3242036.1"/>
    </source>
</evidence>
<keyword evidence="1" id="KW-0677">Repeat</keyword>
<dbReference type="InterPro" id="IPR001357">
    <property type="entry name" value="BRCT_dom"/>
</dbReference>
<dbReference type="Pfam" id="PF12738">
    <property type="entry name" value="PTCB-BRCT"/>
    <property type="match status" value="2"/>
</dbReference>
<sequence length="1104" mass="118488">MSTTIITTGFSENAEAEVKHIVEKLPFLRQVTKLDDNVQFVVAKSVRATKYRTAISMRKSGVLLEVVSVDWLRACEEAGKFVRSTKYSLKPFTGLHICGTSLEPGDRDRIEKLCAENGGEYSSDLRKAYTTHLVAASTTSDKCKYARDWGSVWVVSPKWFYDCVAEQVYLEESAYWLEVPAEPNEDAPAESSRLAVSASREVLPPAKVEIEEEPINDDMNNENDCPWDSLYLSACRIHLYGFPPLKSCPEARRVHDEICHGGAVRRDELAVATHLVVYKQTGERDLQQLKQLLERITPKPKVVWPSWLHSCRKASKLCPVDDFLVRMFSPSGRCPTRAVQGRRGGHALPRPEMSCSPRHGLHPNTPWTDVHSESADPDADRMVPARNAATSGAPSGPGTEGAKRKAKAPACDASAGARERKALRTAEPPEEPGAREASSRSQPREWQPQLFGVHVASAPHEAAEAMDADAPPATRPAPPTSIEMAEATSLDDMAHLGSGVFRGRCFRLSPLLEEEDRQQALAFIEMGEGTNLDANGHSQGKGGTEVYIVCPAASNTKEALAQCSPGAGPPWESCVTVYWLQNCIPSGVLHEPTGNILYTPLPHVVPMPCMKGVRVCVSQYMDELRSEVERLCHLVGARYSEVFRKKNTHLLCQVLEGNKYDHAASWGTPIVTHKWLQASVKAGKLEPPEPYRPQLPGSDPQEARGEPASAAPIGSQVMATQFPGSRLREHRVIAPTRTEAGDDVEILATRFPDPAPVQPAVPTVHSREPPRVGEAAGRRSPVESPPGVGLPSGAAGNTPKSTQGRKRGKATGGRTGPSHDVGRAATEAASQSRRGPIPRLSLSKAEALMGSQEQGASAEPGPPGPVQSPEAASKAAGEPAAASARSAANARADSSQTAATTELAPAPAPAETASQEGDGLLVDLLEQVTKAAINRKATFGSREVEATGADGTGAGTAELQPDAAERQPSGRGDNKPPEQAEELAASAGGDAGRAGMPLQRVTRQTRASRQAVVELSQPELSEVSIEESQQPQVRYVQETPRSSAGASAGSGGGAEGRVTRGGTQEDTRKTGRDGKLLDRLLDQNPKTKVKRSRKAKETDFAHLL</sequence>
<feature type="region of interest" description="Disordered" evidence="2">
    <location>
        <begin position="461"/>
        <end position="480"/>
    </location>
</feature>
<evidence type="ECO:0000256" key="1">
    <source>
        <dbReference type="ARBA" id="ARBA00022737"/>
    </source>
</evidence>
<feature type="compositionally biased region" description="Basic and acidic residues" evidence="2">
    <location>
        <begin position="765"/>
        <end position="781"/>
    </location>
</feature>
<feature type="compositionally biased region" description="Low complexity" evidence="2">
    <location>
        <begin position="868"/>
        <end position="913"/>
    </location>
</feature>
<dbReference type="GO" id="GO:0033314">
    <property type="term" value="P:mitotic DNA replication checkpoint signaling"/>
    <property type="evidence" value="ECO:0007669"/>
    <property type="project" value="TreeGrafter"/>
</dbReference>
<feature type="region of interest" description="Disordered" evidence="2">
    <location>
        <begin position="685"/>
        <end position="728"/>
    </location>
</feature>
<dbReference type="SUPFAM" id="SSF52113">
    <property type="entry name" value="BRCT domain"/>
    <property type="match status" value="4"/>
</dbReference>
<feature type="domain" description="BRCT" evidence="3">
    <location>
        <begin position="260"/>
        <end position="325"/>
    </location>
</feature>
<dbReference type="PANTHER" id="PTHR13561:SF20">
    <property type="entry name" value="DNA TOPOISOMERASE 2-BINDING PROTEIN 1"/>
    <property type="match status" value="1"/>
</dbReference>
<feature type="region of interest" description="Disordered" evidence="2">
    <location>
        <begin position="940"/>
        <end position="1104"/>
    </location>
</feature>
<dbReference type="Gene3D" id="3.40.50.10190">
    <property type="entry name" value="BRCT domain"/>
    <property type="match status" value="5"/>
</dbReference>
<reference evidence="4 5" key="1">
    <citation type="journal article" date="2015" name="Genome Biol. Evol.">
        <title>Comparative Genomics of a Bacterivorous Green Alga Reveals Evolutionary Causalities and Consequences of Phago-Mixotrophic Mode of Nutrition.</title>
        <authorList>
            <person name="Burns J.A."/>
            <person name="Paasch A."/>
            <person name="Narechania A."/>
            <person name="Kim E."/>
        </authorList>
    </citation>
    <scope>NUCLEOTIDE SEQUENCE [LARGE SCALE GENOMIC DNA]</scope>
    <source>
        <strain evidence="4 5">PLY_AMNH</strain>
    </source>
</reference>
<dbReference type="PANTHER" id="PTHR13561">
    <property type="entry name" value="DNA REPLICATION REGULATOR DPB11-RELATED"/>
    <property type="match status" value="1"/>
</dbReference>
<evidence type="ECO:0000259" key="3">
    <source>
        <dbReference type="PROSITE" id="PS50172"/>
    </source>
</evidence>
<dbReference type="SMART" id="SM00292">
    <property type="entry name" value="BRCT"/>
    <property type="match status" value="4"/>
</dbReference>
<dbReference type="Proteomes" id="UP001190700">
    <property type="component" value="Unassembled WGS sequence"/>
</dbReference>
<feature type="domain" description="BRCT" evidence="3">
    <location>
        <begin position="34"/>
        <end position="89"/>
    </location>
</feature>
<feature type="compositionally biased region" description="Basic and acidic residues" evidence="2">
    <location>
        <begin position="1063"/>
        <end position="1081"/>
    </location>
</feature>
<dbReference type="GO" id="GO:0006270">
    <property type="term" value="P:DNA replication initiation"/>
    <property type="evidence" value="ECO:0007669"/>
    <property type="project" value="TreeGrafter"/>
</dbReference>
<feature type="region of interest" description="Disordered" evidence="2">
    <location>
        <begin position="752"/>
        <end position="918"/>
    </location>
</feature>
<dbReference type="GO" id="GO:0007095">
    <property type="term" value="P:mitotic G2 DNA damage checkpoint signaling"/>
    <property type="evidence" value="ECO:0007669"/>
    <property type="project" value="TreeGrafter"/>
</dbReference>
<feature type="domain" description="BRCT" evidence="3">
    <location>
        <begin position="610"/>
        <end position="693"/>
    </location>
</feature>
<comment type="caution">
    <text evidence="4">The sequence shown here is derived from an EMBL/GenBank/DDBJ whole genome shotgun (WGS) entry which is preliminary data.</text>
</comment>
<organism evidence="4 5">
    <name type="scientific">Cymbomonas tetramitiformis</name>
    <dbReference type="NCBI Taxonomy" id="36881"/>
    <lineage>
        <taxon>Eukaryota</taxon>
        <taxon>Viridiplantae</taxon>
        <taxon>Chlorophyta</taxon>
        <taxon>Pyramimonadophyceae</taxon>
        <taxon>Pyramimonadales</taxon>
        <taxon>Pyramimonadaceae</taxon>
        <taxon>Cymbomonas</taxon>
    </lineage>
</organism>
<feature type="domain" description="BRCT" evidence="3">
    <location>
        <begin position="87"/>
        <end position="177"/>
    </location>
</feature>
<name>A0AAE0BSM9_9CHLO</name>
<dbReference type="AlphaFoldDB" id="A0AAE0BSM9"/>